<dbReference type="EMBL" id="KI517464">
    <property type="protein sequence ID" value="ESQ41348.1"/>
    <property type="molecule type" value="Genomic_DNA"/>
</dbReference>
<dbReference type="Pfam" id="PF00098">
    <property type="entry name" value="zf-CCHC"/>
    <property type="match status" value="1"/>
</dbReference>
<dbReference type="InterPro" id="IPR010666">
    <property type="entry name" value="Znf_GRF"/>
</dbReference>
<keyword evidence="8" id="KW-1185">Reference proteome</keyword>
<evidence type="ECO:0000259" key="6">
    <source>
        <dbReference type="PROSITE" id="PS51999"/>
    </source>
</evidence>
<dbReference type="KEGG" id="eus:EUTSA_v10013728mg"/>
<dbReference type="SMART" id="SM00343">
    <property type="entry name" value="ZnF_C2HC"/>
    <property type="match status" value="1"/>
</dbReference>
<proteinExistence type="predicted"/>
<reference evidence="7 8" key="1">
    <citation type="journal article" date="2013" name="Front. Plant Sci.">
        <title>The Reference Genome of the Halophytic Plant Eutrema salsugineum.</title>
        <authorList>
            <person name="Yang R."/>
            <person name="Jarvis D.E."/>
            <person name="Chen H."/>
            <person name="Beilstein M.A."/>
            <person name="Grimwood J."/>
            <person name="Jenkins J."/>
            <person name="Shu S."/>
            <person name="Prochnik S."/>
            <person name="Xin M."/>
            <person name="Ma C."/>
            <person name="Schmutz J."/>
            <person name="Wing R.A."/>
            <person name="Mitchell-Olds T."/>
            <person name="Schumaker K.S."/>
            <person name="Wang X."/>
        </authorList>
    </citation>
    <scope>NUCLEOTIDE SEQUENCE [LARGE SCALE GENOMIC DNA]</scope>
</reference>
<dbReference type="OMA" id="RTGHWIS"/>
<dbReference type="InterPro" id="IPR001878">
    <property type="entry name" value="Znf_CCHC"/>
</dbReference>
<dbReference type="PANTHER" id="PTHR33680">
    <property type="entry name" value="OS07G0190500 PROTEIN"/>
    <property type="match status" value="1"/>
</dbReference>
<dbReference type="PROSITE" id="PS51999">
    <property type="entry name" value="ZF_GRF"/>
    <property type="match status" value="2"/>
</dbReference>
<evidence type="ECO:0000313" key="7">
    <source>
        <dbReference type="EMBL" id="ESQ41348.1"/>
    </source>
</evidence>
<keyword evidence="3" id="KW-0862">Zinc</keyword>
<feature type="domain" description="CCHC-type" evidence="5">
    <location>
        <begin position="6"/>
        <end position="20"/>
    </location>
</feature>
<feature type="domain" description="GRF-type" evidence="6">
    <location>
        <begin position="90"/>
        <end position="133"/>
    </location>
</feature>
<dbReference type="eggNOG" id="ENOG502S24J">
    <property type="taxonomic scope" value="Eukaryota"/>
</dbReference>
<dbReference type="PROSITE" id="PS50158">
    <property type="entry name" value="ZF_CCHC"/>
    <property type="match status" value="1"/>
</dbReference>
<evidence type="ECO:0000259" key="5">
    <source>
        <dbReference type="PROSITE" id="PS50158"/>
    </source>
</evidence>
<dbReference type="Pfam" id="PF06839">
    <property type="entry name" value="Zn_ribbon_GRF"/>
    <property type="match status" value="2"/>
</dbReference>
<dbReference type="GO" id="GO:0008270">
    <property type="term" value="F:zinc ion binding"/>
    <property type="evidence" value="ECO:0007669"/>
    <property type="project" value="UniProtKB-KW"/>
</dbReference>
<dbReference type="SUPFAM" id="SSF57756">
    <property type="entry name" value="Retrovirus zinc finger-like domains"/>
    <property type="match status" value="1"/>
</dbReference>
<dbReference type="STRING" id="72664.V4LNC3"/>
<keyword evidence="1" id="KW-0479">Metal-binding</keyword>
<protein>
    <submittedName>
        <fullName evidence="7">Uncharacterized protein</fullName>
    </submittedName>
</protein>
<evidence type="ECO:0000256" key="3">
    <source>
        <dbReference type="ARBA" id="ARBA00022833"/>
    </source>
</evidence>
<dbReference type="Proteomes" id="UP000030689">
    <property type="component" value="Unassembled WGS sequence"/>
</dbReference>
<name>V4LNC3_EUTSA</name>
<evidence type="ECO:0000256" key="1">
    <source>
        <dbReference type="ARBA" id="ARBA00022723"/>
    </source>
</evidence>
<gene>
    <name evidence="7" type="ORF">EUTSA_v10013728mg</name>
</gene>
<dbReference type="InterPro" id="IPR036875">
    <property type="entry name" value="Znf_CCHC_sf"/>
</dbReference>
<dbReference type="PANTHER" id="PTHR33680:SF12">
    <property type="entry name" value="GRF ZINC FINGER _ ZINC KNUCKLE PROTEIN"/>
    <property type="match status" value="1"/>
</dbReference>
<feature type="domain" description="GRF-type" evidence="6">
    <location>
        <begin position="34"/>
        <end position="74"/>
    </location>
</feature>
<sequence length="399" mass="44341">MQTGNCFRCRQPGHWINDCPLKSNADDSPPSIQCPCGGGLCEIKVSKTQKNPKRRFYKCPAAQDCKFFKWCDNVTDEDIRFRPAFTIPDCPCGSGPCRRVTADSGSNAGRAYLVCGIKEGFGACGFFKWEDEMAPSCDAVDEIDFWVEADLILSDVESSFQAASVPEDANQVAPLGKECQASIITEEDDSIFENLEFTSVSDMHSASVNQGIPLSDSIVIEPEEQWMKSLRGDDQPTSCALSKLSVDEAMSGLVRDAVSSVSVVKHETKNHERPVAVTSEAECSFPNLQDLIEQYNSEKLRLECVSGKHVQVLNAFMSSYSRLRLLHEKTSHLRKLLLVTEKEMACCEAETLELGASCREVAGEMAESQKRMQETADKLGKEVEVLKQKEFVDMKRIKR</sequence>
<dbReference type="Gene3D" id="4.10.60.10">
    <property type="entry name" value="Zinc finger, CCHC-type"/>
    <property type="match status" value="1"/>
</dbReference>
<dbReference type="AlphaFoldDB" id="V4LNC3"/>
<dbReference type="Gramene" id="ESQ41348">
    <property type="protein sequence ID" value="ESQ41348"/>
    <property type="gene ID" value="EUTSA_v10013728mg"/>
</dbReference>
<keyword evidence="2 4" id="KW-0863">Zinc-finger</keyword>
<organism evidence="7 8">
    <name type="scientific">Eutrema salsugineum</name>
    <name type="common">Saltwater cress</name>
    <name type="synonym">Sisymbrium salsugineum</name>
    <dbReference type="NCBI Taxonomy" id="72664"/>
    <lineage>
        <taxon>Eukaryota</taxon>
        <taxon>Viridiplantae</taxon>
        <taxon>Streptophyta</taxon>
        <taxon>Embryophyta</taxon>
        <taxon>Tracheophyta</taxon>
        <taxon>Spermatophyta</taxon>
        <taxon>Magnoliopsida</taxon>
        <taxon>eudicotyledons</taxon>
        <taxon>Gunneridae</taxon>
        <taxon>Pentapetalae</taxon>
        <taxon>rosids</taxon>
        <taxon>malvids</taxon>
        <taxon>Brassicales</taxon>
        <taxon>Brassicaceae</taxon>
        <taxon>Eutremeae</taxon>
        <taxon>Eutrema</taxon>
    </lineage>
</organism>
<evidence type="ECO:0000256" key="2">
    <source>
        <dbReference type="ARBA" id="ARBA00022771"/>
    </source>
</evidence>
<evidence type="ECO:0000313" key="8">
    <source>
        <dbReference type="Proteomes" id="UP000030689"/>
    </source>
</evidence>
<evidence type="ECO:0000256" key="4">
    <source>
        <dbReference type="PROSITE-ProRule" id="PRU00047"/>
    </source>
</evidence>
<accession>V4LNC3</accession>
<dbReference type="GO" id="GO:0003676">
    <property type="term" value="F:nucleic acid binding"/>
    <property type="evidence" value="ECO:0007669"/>
    <property type="project" value="InterPro"/>
</dbReference>
<dbReference type="OrthoDB" id="2425403at2759"/>